<dbReference type="InterPro" id="IPR036291">
    <property type="entry name" value="NAD(P)-bd_dom_sf"/>
</dbReference>
<keyword evidence="2" id="KW-1185">Reference proteome</keyword>
<comment type="caution">
    <text evidence="1">The sequence shown here is derived from an EMBL/GenBank/DDBJ whole genome shotgun (WGS) entry which is preliminary data.</text>
</comment>
<dbReference type="Gene3D" id="3.40.50.720">
    <property type="entry name" value="NAD(P)-binding Rossmann-like Domain"/>
    <property type="match status" value="1"/>
</dbReference>
<sequence length="63" mass="6730">MPRLVAAGHEVHGMTRSEAKHAMLHELGAVPVVADALDRDRVAEAVGRAQPELIVHELTAIGE</sequence>
<dbReference type="Proteomes" id="UP001183202">
    <property type="component" value="Unassembled WGS sequence"/>
</dbReference>
<gene>
    <name evidence="1" type="ORF">RM445_32160</name>
</gene>
<evidence type="ECO:0000313" key="1">
    <source>
        <dbReference type="EMBL" id="MDT0354124.1"/>
    </source>
</evidence>
<protein>
    <submittedName>
        <fullName evidence="1">Uncharacterized protein</fullName>
    </submittedName>
</protein>
<evidence type="ECO:0000313" key="2">
    <source>
        <dbReference type="Proteomes" id="UP001183202"/>
    </source>
</evidence>
<dbReference type="EMBL" id="JAVREJ010000125">
    <property type="protein sequence ID" value="MDT0354124.1"/>
    <property type="molecule type" value="Genomic_DNA"/>
</dbReference>
<dbReference type="SUPFAM" id="SSF51735">
    <property type="entry name" value="NAD(P)-binding Rossmann-fold domains"/>
    <property type="match status" value="1"/>
</dbReference>
<name>A0ABU2NJP7_9PSEU</name>
<reference evidence="2" key="1">
    <citation type="submission" date="2023-07" db="EMBL/GenBank/DDBJ databases">
        <title>30 novel species of actinomycetes from the DSMZ collection.</title>
        <authorList>
            <person name="Nouioui I."/>
        </authorList>
    </citation>
    <scope>NUCLEOTIDE SEQUENCE [LARGE SCALE GENOMIC DNA]</scope>
    <source>
        <strain evidence="2">DSM 45834</strain>
    </source>
</reference>
<organism evidence="1 2">
    <name type="scientific">Pseudonocardia charpentierae</name>
    <dbReference type="NCBI Taxonomy" id="3075545"/>
    <lineage>
        <taxon>Bacteria</taxon>
        <taxon>Bacillati</taxon>
        <taxon>Actinomycetota</taxon>
        <taxon>Actinomycetes</taxon>
        <taxon>Pseudonocardiales</taxon>
        <taxon>Pseudonocardiaceae</taxon>
        <taxon>Pseudonocardia</taxon>
    </lineage>
</organism>
<accession>A0ABU2NJP7</accession>
<proteinExistence type="predicted"/>
<feature type="non-terminal residue" evidence="1">
    <location>
        <position position="63"/>
    </location>
</feature>